<accession>A0A158A0P3</accession>
<gene>
    <name evidence="1" type="ORF">AWB80_01502</name>
</gene>
<comment type="caution">
    <text evidence="1">The sequence shown here is derived from an EMBL/GenBank/DDBJ whole genome shotgun (WGS) entry which is preliminary data.</text>
</comment>
<name>A0A158A0P3_9BURK</name>
<dbReference type="Proteomes" id="UP000054911">
    <property type="component" value="Unassembled WGS sequence"/>
</dbReference>
<dbReference type="AlphaFoldDB" id="A0A158A0P3"/>
<protein>
    <submittedName>
        <fullName evidence="1">Uncharacterized protein</fullName>
    </submittedName>
</protein>
<reference evidence="1" key="1">
    <citation type="submission" date="2016-01" db="EMBL/GenBank/DDBJ databases">
        <authorList>
            <person name="Peeters C."/>
        </authorList>
    </citation>
    <scope>NUCLEOTIDE SEQUENCE [LARGE SCALE GENOMIC DNA]</scope>
    <source>
        <strain evidence="1">LMG 29323</strain>
    </source>
</reference>
<evidence type="ECO:0000313" key="1">
    <source>
        <dbReference type="EMBL" id="SAK50707.1"/>
    </source>
</evidence>
<keyword evidence="2" id="KW-1185">Reference proteome</keyword>
<proteinExistence type="predicted"/>
<sequence>MYCIVDLCRYAAAVQVGSTVFVGVIPKGINIQHQAEAFLELNTQGSAEFADVLACKELRLSGGGWDKRDILLEFISSSRSTIATIRCSGQSGEVVNAIAQGKWHLIQNSALHNNL</sequence>
<evidence type="ECO:0000313" key="2">
    <source>
        <dbReference type="Proteomes" id="UP000054911"/>
    </source>
</evidence>
<dbReference type="EMBL" id="FCOE02000004">
    <property type="protein sequence ID" value="SAK50707.1"/>
    <property type="molecule type" value="Genomic_DNA"/>
</dbReference>
<organism evidence="1 2">
    <name type="scientific">Caballeronia pedi</name>
    <dbReference type="NCBI Taxonomy" id="1777141"/>
    <lineage>
        <taxon>Bacteria</taxon>
        <taxon>Pseudomonadati</taxon>
        <taxon>Pseudomonadota</taxon>
        <taxon>Betaproteobacteria</taxon>
        <taxon>Burkholderiales</taxon>
        <taxon>Burkholderiaceae</taxon>
        <taxon>Caballeronia</taxon>
    </lineage>
</organism>